<evidence type="ECO:0000256" key="8">
    <source>
        <dbReference type="ARBA" id="ARBA00023136"/>
    </source>
</evidence>
<keyword evidence="5 10" id="KW-0132">Cell division</keyword>
<dbReference type="GO" id="GO:0005886">
    <property type="term" value="C:plasma membrane"/>
    <property type="evidence" value="ECO:0007669"/>
    <property type="project" value="UniProtKB-SubCell"/>
</dbReference>
<evidence type="ECO:0000256" key="10">
    <source>
        <dbReference type="PIRNR" id="PIRNR003097"/>
    </source>
</evidence>
<evidence type="ECO:0000256" key="2">
    <source>
        <dbReference type="ARBA" id="ARBA00007379"/>
    </source>
</evidence>
<evidence type="ECO:0000256" key="5">
    <source>
        <dbReference type="ARBA" id="ARBA00022618"/>
    </source>
</evidence>
<evidence type="ECO:0000256" key="4">
    <source>
        <dbReference type="ARBA" id="ARBA00022475"/>
    </source>
</evidence>
<dbReference type="Pfam" id="PF02687">
    <property type="entry name" value="FtsX"/>
    <property type="match status" value="1"/>
</dbReference>
<dbReference type="Proteomes" id="UP000179448">
    <property type="component" value="Unassembled WGS sequence"/>
</dbReference>
<dbReference type="AlphaFoldDB" id="A0A1F6WNK3"/>
<keyword evidence="6 11" id="KW-0812">Transmembrane</keyword>
<comment type="caution">
    <text evidence="14">The sequence shown here is derived from an EMBL/GenBank/DDBJ whole genome shotgun (WGS) entry which is preliminary data.</text>
</comment>
<dbReference type="PANTHER" id="PTHR47755">
    <property type="entry name" value="CELL DIVISION PROTEIN FTSX"/>
    <property type="match status" value="1"/>
</dbReference>
<dbReference type="EMBL" id="MFUQ01000018">
    <property type="protein sequence ID" value="OGI83404.1"/>
    <property type="molecule type" value="Genomic_DNA"/>
</dbReference>
<dbReference type="GO" id="GO:0032153">
    <property type="term" value="C:cell division site"/>
    <property type="evidence" value="ECO:0007669"/>
    <property type="project" value="TreeGrafter"/>
</dbReference>
<gene>
    <name evidence="14" type="ORF">A2997_01640</name>
</gene>
<keyword evidence="4 10" id="KW-1003">Cell membrane</keyword>
<protein>
    <recommendedName>
        <fullName evidence="3 10">Cell division protein FtsX</fullName>
    </recommendedName>
</protein>
<comment type="similarity">
    <text evidence="2 10">Belongs to the ABC-4 integral membrane protein family. FtsX subfamily.</text>
</comment>
<reference evidence="14 15" key="1">
    <citation type="journal article" date="2016" name="Nat. Commun.">
        <title>Thousands of microbial genomes shed light on interconnected biogeochemical processes in an aquifer system.</title>
        <authorList>
            <person name="Anantharaman K."/>
            <person name="Brown C.T."/>
            <person name="Hug L.A."/>
            <person name="Sharon I."/>
            <person name="Castelle C.J."/>
            <person name="Probst A.J."/>
            <person name="Thomas B.C."/>
            <person name="Singh A."/>
            <person name="Wilkins M.J."/>
            <person name="Karaoz U."/>
            <person name="Brodie E.L."/>
            <person name="Williams K.H."/>
            <person name="Hubbard S.S."/>
            <person name="Banfield J.F."/>
        </authorList>
    </citation>
    <scope>NUCLEOTIDE SEQUENCE [LARGE SCALE GENOMIC DNA]</scope>
</reference>
<comment type="subcellular location">
    <subcellularLocation>
        <location evidence="1">Cell membrane</location>
        <topology evidence="1">Multi-pass membrane protein</topology>
    </subcellularLocation>
</comment>
<feature type="transmembrane region" description="Helical" evidence="11">
    <location>
        <begin position="231"/>
        <end position="260"/>
    </location>
</feature>
<evidence type="ECO:0000256" key="3">
    <source>
        <dbReference type="ARBA" id="ARBA00021907"/>
    </source>
</evidence>
<feature type="domain" description="FtsX extracellular" evidence="13">
    <location>
        <begin position="60"/>
        <end position="146"/>
    </location>
</feature>
<dbReference type="PANTHER" id="PTHR47755:SF1">
    <property type="entry name" value="CELL DIVISION PROTEIN FTSX"/>
    <property type="match status" value="1"/>
</dbReference>
<dbReference type="InterPro" id="IPR040690">
    <property type="entry name" value="FtsX_ECD"/>
</dbReference>
<evidence type="ECO:0000256" key="1">
    <source>
        <dbReference type="ARBA" id="ARBA00004651"/>
    </source>
</evidence>
<accession>A0A1F6WNK3</accession>
<evidence type="ECO:0000256" key="11">
    <source>
        <dbReference type="SAM" id="Phobius"/>
    </source>
</evidence>
<keyword evidence="8 10" id="KW-0472">Membrane</keyword>
<dbReference type="PIRSF" id="PIRSF003097">
    <property type="entry name" value="FtsX"/>
    <property type="match status" value="1"/>
</dbReference>
<name>A0A1F6WNK3_9BACT</name>
<dbReference type="InterPro" id="IPR003838">
    <property type="entry name" value="ABC3_permease_C"/>
</dbReference>
<dbReference type="Gene3D" id="3.30.70.3040">
    <property type="match status" value="1"/>
</dbReference>
<dbReference type="STRING" id="1801766.A2997_01640"/>
<evidence type="ECO:0000259" key="12">
    <source>
        <dbReference type="Pfam" id="PF02687"/>
    </source>
</evidence>
<evidence type="ECO:0000256" key="6">
    <source>
        <dbReference type="ARBA" id="ARBA00022692"/>
    </source>
</evidence>
<evidence type="ECO:0000313" key="15">
    <source>
        <dbReference type="Proteomes" id="UP000179448"/>
    </source>
</evidence>
<evidence type="ECO:0000259" key="13">
    <source>
        <dbReference type="Pfam" id="PF18075"/>
    </source>
</evidence>
<evidence type="ECO:0000256" key="9">
    <source>
        <dbReference type="ARBA" id="ARBA00023306"/>
    </source>
</evidence>
<keyword evidence="9 10" id="KW-0131">Cell cycle</keyword>
<sequence length="309" mass="34650">MSFTTSFQRMVRSGMQQVWRNSTVTLASLLVMTVTLLIISSMLFVNAVLGFSLEQMAKRVDVNVYFLPNTTDEIVNSVQRKLEGVEHVAEVQYISREEALTVFQERHKDDPLALQALEELGENPLGASLNVLADNPSNYDSISKFLEPDGGLTSLEQSMIEKVNYHQNELVIRRIAHLMNTIHRMGTIVALVFIILSILITLNTIRLAIYSSREEIAAMQMVGADRTTIQGPFYVAGMFHGFIGSIITIVVLYPLTSWIARQTTSFFGGLSVFDYYINNFVWIIIILVAIGIVIGIMASALAVRSYMRR</sequence>
<proteinExistence type="inferred from homology"/>
<dbReference type="Pfam" id="PF18075">
    <property type="entry name" value="FtsX_ECD"/>
    <property type="match status" value="1"/>
</dbReference>
<feature type="transmembrane region" description="Helical" evidence="11">
    <location>
        <begin position="188"/>
        <end position="210"/>
    </location>
</feature>
<feature type="domain" description="ABC3 transporter permease C-terminal" evidence="12">
    <location>
        <begin position="188"/>
        <end position="308"/>
    </location>
</feature>
<evidence type="ECO:0000313" key="14">
    <source>
        <dbReference type="EMBL" id="OGI83404.1"/>
    </source>
</evidence>
<organism evidence="14 15">
    <name type="scientific">Candidatus Nomurabacteria bacterium RIFCSPLOWO2_01_FULL_36_10b</name>
    <dbReference type="NCBI Taxonomy" id="1801766"/>
    <lineage>
        <taxon>Bacteria</taxon>
        <taxon>Candidatus Nomuraibacteriota</taxon>
    </lineage>
</organism>
<keyword evidence="7 11" id="KW-1133">Transmembrane helix</keyword>
<feature type="transmembrane region" description="Helical" evidence="11">
    <location>
        <begin position="280"/>
        <end position="303"/>
    </location>
</feature>
<dbReference type="InterPro" id="IPR004513">
    <property type="entry name" value="FtsX"/>
</dbReference>
<evidence type="ECO:0000256" key="7">
    <source>
        <dbReference type="ARBA" id="ARBA00022989"/>
    </source>
</evidence>
<dbReference type="GO" id="GO:0051301">
    <property type="term" value="P:cell division"/>
    <property type="evidence" value="ECO:0007669"/>
    <property type="project" value="UniProtKB-KW"/>
</dbReference>